<gene>
    <name evidence="2" type="ORF">BLNAU_20070</name>
</gene>
<dbReference type="PANTHER" id="PTHR11319:SF35">
    <property type="entry name" value="OUTER MEMBRANE PROTEIN PMPC-RELATED"/>
    <property type="match status" value="1"/>
</dbReference>
<reference evidence="2 3" key="1">
    <citation type="journal article" date="2022" name="bioRxiv">
        <title>Genomics of Preaxostyla Flagellates Illuminates Evolutionary Transitions and the Path Towards Mitochondrial Loss.</title>
        <authorList>
            <person name="Novak L.V.F."/>
            <person name="Treitli S.C."/>
            <person name="Pyrih J."/>
            <person name="Halakuc P."/>
            <person name="Pipaliya S.V."/>
            <person name="Vacek V."/>
            <person name="Brzon O."/>
            <person name="Soukal P."/>
            <person name="Eme L."/>
            <person name="Dacks J.B."/>
            <person name="Karnkowska A."/>
            <person name="Elias M."/>
            <person name="Hampl V."/>
        </authorList>
    </citation>
    <scope>NUCLEOTIDE SEQUENCE [LARGE SCALE GENOMIC DNA]</scope>
    <source>
        <strain evidence="2">NAU3</strain>
        <tissue evidence="2">Gut</tissue>
    </source>
</reference>
<organism evidence="2 3">
    <name type="scientific">Blattamonas nauphoetae</name>
    <dbReference type="NCBI Taxonomy" id="2049346"/>
    <lineage>
        <taxon>Eukaryota</taxon>
        <taxon>Metamonada</taxon>
        <taxon>Preaxostyla</taxon>
        <taxon>Oxymonadida</taxon>
        <taxon>Blattamonas</taxon>
    </lineage>
</organism>
<keyword evidence="3" id="KW-1185">Reference proteome</keyword>
<comment type="caution">
    <text evidence="2">The sequence shown here is derived from an EMBL/GenBank/DDBJ whole genome shotgun (WGS) entry which is preliminary data.</text>
</comment>
<dbReference type="SUPFAM" id="SSF51126">
    <property type="entry name" value="Pectin lyase-like"/>
    <property type="match status" value="1"/>
</dbReference>
<proteinExistence type="predicted"/>
<evidence type="ECO:0000256" key="1">
    <source>
        <dbReference type="SAM" id="MobiDB-lite"/>
    </source>
</evidence>
<dbReference type="EMBL" id="JARBJD010000276">
    <property type="protein sequence ID" value="KAK2944993.1"/>
    <property type="molecule type" value="Genomic_DNA"/>
</dbReference>
<dbReference type="Proteomes" id="UP001281761">
    <property type="component" value="Unassembled WGS sequence"/>
</dbReference>
<protein>
    <submittedName>
        <fullName evidence="2">Uncharacterized protein</fullName>
    </submittedName>
</protein>
<evidence type="ECO:0000313" key="3">
    <source>
        <dbReference type="Proteomes" id="UP001281761"/>
    </source>
</evidence>
<evidence type="ECO:0000313" key="2">
    <source>
        <dbReference type="EMBL" id="KAK2944993.1"/>
    </source>
</evidence>
<dbReference type="PANTHER" id="PTHR11319">
    <property type="entry name" value="G PROTEIN-COUPLED RECEPTOR-RELATED"/>
    <property type="match status" value="1"/>
</dbReference>
<name>A0ABQ9WZQ0_9EUKA</name>
<accession>A0ABQ9WZQ0</accession>
<dbReference type="InterPro" id="IPR011050">
    <property type="entry name" value="Pectin_lyase_fold/virulence"/>
</dbReference>
<feature type="region of interest" description="Disordered" evidence="1">
    <location>
        <begin position="1"/>
        <end position="25"/>
    </location>
</feature>
<sequence>MVNLDNIIKQSSRSKSSDSSQPVSLPDGVVHAHDFPLISSSIVVNGGHQTVLKYLDGNRDRENPIAKEVNHIPSNGINSLFDLQNASLSLQRVVMDMSSESANQDVRCAVLASSTIFISFCEFFWTDLKSLFVLRSGSPSEQASSSVTLAWCSLKNSVGHLMPIVEDMRKDITAGAIDLNMVGTRIDNMKVVGPDGVGVSQTNHHNDLSSFEGISTTVSELRILNVSSLPKEVKEVSSLFSQRMVGCGIWGSNNHLSGSVLRDVNGGGSFLCSNSTFDWCHTTSSERPSIVRSTSQTIDNHSTIRKISNQAEPGDDPNDPYTGKLYDDSSRFITRDVPITFTRCQFTNMKYTATSVSEILAGGSAIFLNYSTNPASIISCSFSKCSVTSTFAVYGGCVYMYYMRTSTITIDACSFDDWYPTNDANTKQSGGGIGAHSTSAPLQITNTNFTLSGDTTNKNNGGFFASLSGFTTQSSTLANCRFIGESKTTGRVMHLDSTSSQYQPSTTLTVTDSQILNTNSQLEINSITFESSSGFTRTEITNTSIQYSSKTSSTRPFLFVDCKLDNSSVNSMGLMMFLISGTSFTGKPIDTSKSYIHLQSSSHVVIHNCDFTDCSPSASKYLIYSYIARSLVLDICSFTRCTGGSSIVYVEKAYAFLYFCIFADVTDTNSSVITLYANHANFFESCRFNLGETKNVDVYIPTIQFTYLNDTAVIGCTSNRQMYFGTYSDRKELTAVQIVNPKAEKNEMRVGTWPTEPGDPQPIPLFSSLSEALSALTNPTLDSVITVSTGNFTEATLLSVSKIIEIVGAGSKIDDRHSTQLTTNGFVSKLNGELALRSLRLVPSSISSVVASTEDDGSLCVLDVIVEDVTDHSVHLFRFATGSSEIRHSSFKTINSTESLIFVSQTASLTITNTLFLSIMRTRPNPTPYDTTQCASCIEGKTSGRVKVIYCRFGACTTNGRAGAIDLVKNDVNSAVEMSSCWFDQNSAGEEVPDDERGDDVVLKSFAEPNTLLDFSAIYSFPSPSSFLIDLSHPIVPPPALLIMTTTGVDDPLTWSYTYGEITKSLFEKHSLQFLLEHRFRNNTKTELKTDSGYSTTMTPFIFQNSTVFVNLKNNSASIITVDQQGEVFITLQTASLSFEQVQFVFGQLTTSAFTCDKDSSIELVNTVLKLTTPTLTHPYVDSFGPSVIFKSQGFLQNITLDRTPFVRLNRAEKDAEFVYQGVAPLLASPLTAPFIVCEGAKYIMMQTLTLNYSFVNSASFVYAKASSFNSYGNHLMLLKSTAKGAFLHIEDGTVHFQQDKYNSSSDEQGGLLYCHNSTITSKYQISSSCSAKQGGVFFSQESSVNMNGGTFSNCEADEGGIAYLFSSSLLIESTTLVSNSAKRGGVFFIDFGNDSPSSVISKNTVCYTNNTAHDEDESGVDSGKGGAIFVTGTTTSVKPLALSGSYFEGNTATFGNDVFVEEEVLGETGPDLLSECGGESYSRFPHLEIENHDGDDELLAISDYLPFPTVRISSIGSDAQTCKWSKVDCKTLVYALPFLQSEYSDGRPFQRKCVQVYDAMTTEPIEFQRHDVLYLSSSSDSNYVFSLPLSAAHNDKEAVVFTITGESRLTAVRIRFLLKSLHQVVKVTSKEGRLAMQHCVVLSESGTTTSTSPIWCVGSSLVLNTVSFSPTLTTSIATLSVPLVHFTPTPSVKGELRNGTCDITGCTLTNLTFSKTTLFEIETSGRVSFVLQSITRVTTDLEQGKYISLKGRSFKQQIQPSLWHSNPTTSDLPFYVGEDVSMDQKDKWRNNSLVYWLMSPKEEVKIGSDDNAVDHPNCGSSTFQCTTLDSAFKSGGLNDLSTLTLSTSTSLSTKLSVTSLWVIKSSSSATKQGIKFDQNGSIEVASSEANLSFASIIFTVAETCQSATLFVVEEGELSFSSCVIGSEDSSSPHVLPASTTTLIEVKTAGNLILTDTLIQHIKFSHATLGTAIRLHLGSTTSSSGTKPISNISSNTVGRHAQIVVSTNPDENSLSALSELLKTWGPTLTDSPRYSKDEINEFATIDEDGNVNELIYSWYSYDGTTMYLHSEGGSHAKCGVSALPCSSLSASLEKVDNGETIILCSALTETANFVATKDLSVKSSDNKKQIISVSSSTTFTTQDSNLTFADLSFVPLPSTSSQNAEPLERADSLFLVESGLIELTGCSLSSFVIDNKPLHRYERQ</sequence>
<feature type="compositionally biased region" description="Low complexity" evidence="1">
    <location>
        <begin position="11"/>
        <end position="24"/>
    </location>
</feature>